<evidence type="ECO:0000259" key="1">
    <source>
        <dbReference type="Pfam" id="PF00582"/>
    </source>
</evidence>
<proteinExistence type="predicted"/>
<keyword evidence="3" id="KW-1185">Reference proteome</keyword>
<sequence>MKTIFLPLGDHSVVSNTNVTYILELARVLKATLYVSKLYKEPGRSGGLPAKSLKMAQIAEQEIKEELTAYNTEGVKIRVKPLEGDDWVEAVGKFHQKTNLDLIVLTPKHHNINQANFLGKTAGGLLRETETAVLVVPVDYTYKPISRILMAVKSGIVNDKMTLDPLRSIKKRYKADLRLLQIKTPQYLPEDSEFDANLGELVDMYKSSENATVFQGLLEHLNANNPDMLCVFKRKRGFFEKLWDDNSVKKSVFESRIPLLVLKEKQ</sequence>
<dbReference type="Gene3D" id="3.40.50.12370">
    <property type="match status" value="1"/>
</dbReference>
<dbReference type="CDD" id="cd00293">
    <property type="entry name" value="USP-like"/>
    <property type="match status" value="1"/>
</dbReference>
<evidence type="ECO:0000313" key="2">
    <source>
        <dbReference type="EMBL" id="RXG22893.1"/>
    </source>
</evidence>
<feature type="domain" description="UspA" evidence="1">
    <location>
        <begin position="10"/>
        <end position="137"/>
    </location>
</feature>
<dbReference type="Proteomes" id="UP000289859">
    <property type="component" value="Unassembled WGS sequence"/>
</dbReference>
<dbReference type="SUPFAM" id="SSF52402">
    <property type="entry name" value="Adenine nucleotide alpha hydrolases-like"/>
    <property type="match status" value="2"/>
</dbReference>
<dbReference type="InterPro" id="IPR006016">
    <property type="entry name" value="UspA"/>
</dbReference>
<organism evidence="2 3">
    <name type="scientific">Leeuwenhoekiella polynyae</name>
    <dbReference type="NCBI Taxonomy" id="1550906"/>
    <lineage>
        <taxon>Bacteria</taxon>
        <taxon>Pseudomonadati</taxon>
        <taxon>Bacteroidota</taxon>
        <taxon>Flavobacteriia</taxon>
        <taxon>Flavobacteriales</taxon>
        <taxon>Flavobacteriaceae</taxon>
        <taxon>Leeuwenhoekiella</taxon>
    </lineage>
</organism>
<accession>A0A4Q0P867</accession>
<evidence type="ECO:0000313" key="3">
    <source>
        <dbReference type="Proteomes" id="UP000289859"/>
    </source>
</evidence>
<dbReference type="EMBL" id="QOVK01000005">
    <property type="protein sequence ID" value="RXG22893.1"/>
    <property type="molecule type" value="Genomic_DNA"/>
</dbReference>
<dbReference type="Pfam" id="PF00582">
    <property type="entry name" value="Usp"/>
    <property type="match status" value="1"/>
</dbReference>
<reference evidence="2 3" key="1">
    <citation type="submission" date="2018-07" db="EMBL/GenBank/DDBJ databases">
        <title>Leeuwenhoekiella genomics.</title>
        <authorList>
            <person name="Tahon G."/>
            <person name="Willems A."/>
        </authorList>
    </citation>
    <scope>NUCLEOTIDE SEQUENCE [LARGE SCALE GENOMIC DNA]</scope>
    <source>
        <strain evidence="2 3">LMG 29608</strain>
    </source>
</reference>
<comment type="caution">
    <text evidence="2">The sequence shown here is derived from an EMBL/GenBank/DDBJ whole genome shotgun (WGS) entry which is preliminary data.</text>
</comment>
<protein>
    <submittedName>
        <fullName evidence="2">Nucleotide-binding universal stress UspA family protein</fullName>
    </submittedName>
</protein>
<name>A0A4Q0P867_9FLAO</name>
<dbReference type="RefSeq" id="WP_164918260.1">
    <property type="nucleotide sequence ID" value="NZ_JBHUOO010000003.1"/>
</dbReference>
<dbReference type="AlphaFoldDB" id="A0A4Q0P867"/>
<gene>
    <name evidence="2" type="ORF">DSM02_1609</name>
</gene>